<dbReference type="GeneID" id="300133160"/>
<dbReference type="Proteomes" id="UP000255098">
    <property type="component" value="Unassembled WGS sequence"/>
</dbReference>
<gene>
    <name evidence="1" type="ORF">NCTC11297_00947</name>
</gene>
<dbReference type="Pfam" id="PF06995">
    <property type="entry name" value="Phage_P2_GpU"/>
    <property type="match status" value="1"/>
</dbReference>
<dbReference type="AlphaFoldDB" id="A0A379ARA0"/>
<proteinExistence type="predicted"/>
<dbReference type="InterPro" id="IPR009734">
    <property type="entry name" value="Myoviridae_GpU"/>
</dbReference>
<name>A0A379ARA0_AVIAV</name>
<protein>
    <submittedName>
        <fullName evidence="1">Phage P2 GpU</fullName>
    </submittedName>
</protein>
<reference evidence="1 2" key="1">
    <citation type="submission" date="2018-06" db="EMBL/GenBank/DDBJ databases">
        <authorList>
            <consortium name="Pathogen Informatics"/>
            <person name="Doyle S."/>
        </authorList>
    </citation>
    <scope>NUCLEOTIDE SEQUENCE [LARGE SCALE GENOMIC DNA]</scope>
    <source>
        <strain evidence="2">NCTC 11297</strain>
    </source>
</reference>
<keyword evidence="2" id="KW-1185">Reference proteome</keyword>
<accession>A0A379ARA0</accession>
<evidence type="ECO:0000313" key="2">
    <source>
        <dbReference type="Proteomes" id="UP000255098"/>
    </source>
</evidence>
<dbReference type="EMBL" id="UGSP01000001">
    <property type="protein sequence ID" value="SUB23932.1"/>
    <property type="molecule type" value="Genomic_DNA"/>
</dbReference>
<organism evidence="1 2">
    <name type="scientific">Avibacterium avium</name>
    <name type="common">Pasteurella avium</name>
    <dbReference type="NCBI Taxonomy" id="751"/>
    <lineage>
        <taxon>Bacteria</taxon>
        <taxon>Pseudomonadati</taxon>
        <taxon>Pseudomonadota</taxon>
        <taxon>Gammaproteobacteria</taxon>
        <taxon>Pasteurellales</taxon>
        <taxon>Pasteurellaceae</taxon>
        <taxon>Avibacterium</taxon>
    </lineage>
</organism>
<evidence type="ECO:0000313" key="1">
    <source>
        <dbReference type="EMBL" id="SUB23932.1"/>
    </source>
</evidence>
<sequence length="310" mass="32558">MSNYALLGNIAFDLLSAPTGFDERHSALFAEHNVLSGKPKLQAMGMTLTEVTLQLQLHHQLAPVESRYQALLAAQASQEALALVFGFSKFKGHFVVTEVSSKVLFTDNKGNALARDVSLTLKEFVGNPQAGVLGAALSLAGNSPLASIVPKSLSNFVSQANQLMSKGIAVARQVKQAISDVKSAVEIVKNLKDNPLAALSEISGIVNTLGGSFGGLAEMVGLGNAFASLTEGVRGAAGFMQDLTTLSAHLNTAYSLFKSGIEGDELGEWFDFGVQAIEAADEVSASLAKNSAKMTAWIAIRADSGEENNE</sequence>
<dbReference type="RefSeq" id="WP_115249210.1">
    <property type="nucleotide sequence ID" value="NZ_UGSP01000001.1"/>
</dbReference>